<keyword evidence="2" id="KW-1133">Transmembrane helix</keyword>
<dbReference type="InterPro" id="IPR036938">
    <property type="entry name" value="PAP2/HPO_sf"/>
</dbReference>
<name>A0A0S2LZ68_9MICC</name>
<dbReference type="EMBL" id="CP013200">
    <property type="protein sequence ID" value="ALO66686.1"/>
    <property type="molecule type" value="Genomic_DNA"/>
</dbReference>
<dbReference type="Proteomes" id="UP000059574">
    <property type="component" value="Chromosome"/>
</dbReference>
<dbReference type="Gene3D" id="1.20.144.10">
    <property type="entry name" value="Phosphatidic acid phosphatase type 2/haloperoxidase"/>
    <property type="match status" value="1"/>
</dbReference>
<feature type="transmembrane region" description="Helical" evidence="2">
    <location>
        <begin position="160"/>
        <end position="177"/>
    </location>
</feature>
<feature type="transmembrane region" description="Helical" evidence="2">
    <location>
        <begin position="184"/>
        <end position="206"/>
    </location>
</feature>
<dbReference type="SUPFAM" id="SSF48317">
    <property type="entry name" value="Acid phosphatase/Vanadium-dependent haloperoxidase"/>
    <property type="match status" value="1"/>
</dbReference>
<dbReference type="PANTHER" id="PTHR14969">
    <property type="entry name" value="SPHINGOSINE-1-PHOSPHATE PHOSPHOHYDROLASE"/>
    <property type="match status" value="1"/>
</dbReference>
<evidence type="ECO:0000256" key="2">
    <source>
        <dbReference type="SAM" id="Phobius"/>
    </source>
</evidence>
<feature type="compositionally biased region" description="Basic and acidic residues" evidence="1">
    <location>
        <begin position="255"/>
        <end position="268"/>
    </location>
</feature>
<dbReference type="Pfam" id="PF01569">
    <property type="entry name" value="PAP2"/>
    <property type="match status" value="1"/>
</dbReference>
<feature type="transmembrane region" description="Helical" evidence="2">
    <location>
        <begin position="33"/>
        <end position="53"/>
    </location>
</feature>
<feature type="transmembrane region" description="Helical" evidence="2">
    <location>
        <begin position="212"/>
        <end position="233"/>
    </location>
</feature>
<evidence type="ECO:0000259" key="3">
    <source>
        <dbReference type="SMART" id="SM00014"/>
    </source>
</evidence>
<reference evidence="5" key="1">
    <citation type="submission" date="2015-11" db="EMBL/GenBank/DDBJ databases">
        <authorList>
            <person name="Kumar R."/>
            <person name="Singh D."/>
            <person name="Swarnkar M.K."/>
            <person name="Singh A.K."/>
            <person name="Kumar S."/>
        </authorList>
    </citation>
    <scope>NUCLEOTIDE SEQUENCE [LARGE SCALE GENOMIC DNA]</scope>
    <source>
        <strain evidence="5">ERGS4:06</strain>
    </source>
</reference>
<reference evidence="4 5" key="2">
    <citation type="journal article" date="2016" name="J. Biotechnol.">
        <title>Complete genome sequence of Arthrobacter alpinus ERGS4:06, a yellow pigmented bacterium tolerant to cold and radiations isolated from Sikkim Himalaya.</title>
        <authorList>
            <person name="Kumar R."/>
            <person name="Singh D."/>
            <person name="Swarnkar M.K."/>
            <person name="Singh A.K."/>
            <person name="Kumar S."/>
        </authorList>
    </citation>
    <scope>NUCLEOTIDE SEQUENCE [LARGE SCALE GENOMIC DNA]</scope>
    <source>
        <strain evidence="4 5">ERGS4:06</strain>
    </source>
</reference>
<evidence type="ECO:0000256" key="1">
    <source>
        <dbReference type="SAM" id="MobiDB-lite"/>
    </source>
</evidence>
<evidence type="ECO:0000313" key="4">
    <source>
        <dbReference type="EMBL" id="ALO66686.1"/>
    </source>
</evidence>
<gene>
    <name evidence="4" type="ORF">AS189_09495</name>
</gene>
<dbReference type="SMART" id="SM00014">
    <property type="entry name" value="acidPPc"/>
    <property type="match status" value="1"/>
</dbReference>
<keyword evidence="2" id="KW-0472">Membrane</keyword>
<feature type="transmembrane region" description="Helical" evidence="2">
    <location>
        <begin position="111"/>
        <end position="128"/>
    </location>
</feature>
<proteinExistence type="predicted"/>
<dbReference type="PANTHER" id="PTHR14969:SF13">
    <property type="entry name" value="AT30094P"/>
    <property type="match status" value="1"/>
</dbReference>
<dbReference type="AlphaFoldDB" id="A0A0S2LZ68"/>
<feature type="domain" description="Phosphatidic acid phosphatase type 2/haloperoxidase" evidence="3">
    <location>
        <begin position="114"/>
        <end position="227"/>
    </location>
</feature>
<sequence>MILSPYKVRKTMMIVSHEQRSAEPYPWRYFRSWLWLLVGSLVFAVTAAAGMAIKGSGPKIAELGVDTALAQDRNPALTALSLAIHYGLGPAGAVIIVLASCLILTVARRNLASTLTFVSVVSIGWLASEVGKRIVERLRPPSDAVQALIPEHGMDSFPSGHTAFAVALVWAFVLVVARTPRAQMVTMAVGAVFVAVVAFTRLYLGVHYPSDVIASVFIASAAILAWLPVWNNLIAHRFGTRNRTPDPVPGQLNQDGRHTEQQTAKDHP</sequence>
<feature type="transmembrane region" description="Helical" evidence="2">
    <location>
        <begin position="83"/>
        <end position="104"/>
    </location>
</feature>
<dbReference type="InterPro" id="IPR000326">
    <property type="entry name" value="PAP2/HPO"/>
</dbReference>
<protein>
    <recommendedName>
        <fullName evidence="3">Phosphatidic acid phosphatase type 2/haloperoxidase domain-containing protein</fullName>
    </recommendedName>
</protein>
<feature type="region of interest" description="Disordered" evidence="1">
    <location>
        <begin position="242"/>
        <end position="268"/>
    </location>
</feature>
<organism evidence="4 5">
    <name type="scientific">Arthrobacter alpinus</name>
    <dbReference type="NCBI Taxonomy" id="656366"/>
    <lineage>
        <taxon>Bacteria</taxon>
        <taxon>Bacillati</taxon>
        <taxon>Actinomycetota</taxon>
        <taxon>Actinomycetes</taxon>
        <taxon>Micrococcales</taxon>
        <taxon>Micrococcaceae</taxon>
        <taxon>Arthrobacter</taxon>
    </lineage>
</organism>
<evidence type="ECO:0000313" key="5">
    <source>
        <dbReference type="Proteomes" id="UP000059574"/>
    </source>
</evidence>
<keyword evidence="2" id="KW-0812">Transmembrane</keyword>
<accession>A0A0S2LZ68</accession>